<feature type="transmembrane region" description="Helical" evidence="1">
    <location>
        <begin position="220"/>
        <end position="239"/>
    </location>
</feature>
<reference evidence="2 3" key="1">
    <citation type="journal article" date="2013" name="PLoS Genet.">
        <title>Comparative genome structure, secondary metabolite, and effector coding capacity across Cochliobolus pathogens.</title>
        <authorList>
            <person name="Condon B.J."/>
            <person name="Leng Y."/>
            <person name="Wu D."/>
            <person name="Bushley K.E."/>
            <person name="Ohm R.A."/>
            <person name="Otillar R."/>
            <person name="Martin J."/>
            <person name="Schackwitz W."/>
            <person name="Grimwood J."/>
            <person name="MohdZainudin N."/>
            <person name="Xue C."/>
            <person name="Wang R."/>
            <person name="Manning V.A."/>
            <person name="Dhillon B."/>
            <person name="Tu Z.J."/>
            <person name="Steffenson B.J."/>
            <person name="Salamov A."/>
            <person name="Sun H."/>
            <person name="Lowry S."/>
            <person name="LaButti K."/>
            <person name="Han J."/>
            <person name="Copeland A."/>
            <person name="Lindquist E."/>
            <person name="Barry K."/>
            <person name="Schmutz J."/>
            <person name="Baker S.E."/>
            <person name="Ciuffetti L.M."/>
            <person name="Grigoriev I.V."/>
            <person name="Zhong S."/>
            <person name="Turgeon B.G."/>
        </authorList>
    </citation>
    <scope>NUCLEOTIDE SEQUENCE [LARGE SCALE GENOMIC DNA]</scope>
    <source>
        <strain evidence="2 3">FI3</strain>
    </source>
</reference>
<dbReference type="AlphaFoldDB" id="W7E412"/>
<gene>
    <name evidence="2" type="ORF">COCVIDRAFT_43137</name>
</gene>
<name>W7E412_BIPV3</name>
<keyword evidence="1" id="KW-0812">Transmembrane</keyword>
<dbReference type="EMBL" id="KI968898">
    <property type="protein sequence ID" value="EUN20725.1"/>
    <property type="molecule type" value="Genomic_DNA"/>
</dbReference>
<dbReference type="OrthoDB" id="3776986at2759"/>
<dbReference type="Proteomes" id="UP000054337">
    <property type="component" value="Unassembled WGS sequence"/>
</dbReference>
<feature type="transmembrane region" description="Helical" evidence="1">
    <location>
        <begin position="245"/>
        <end position="266"/>
    </location>
</feature>
<accession>W7E412</accession>
<protein>
    <submittedName>
        <fullName evidence="2">Uncharacterized protein</fullName>
    </submittedName>
</protein>
<dbReference type="GeneID" id="26257467"/>
<keyword evidence="1" id="KW-1133">Transmembrane helix</keyword>
<keyword evidence="1" id="KW-0472">Membrane</keyword>
<proteinExistence type="predicted"/>
<keyword evidence="3" id="KW-1185">Reference proteome</keyword>
<evidence type="ECO:0000313" key="2">
    <source>
        <dbReference type="EMBL" id="EUN20725.1"/>
    </source>
</evidence>
<dbReference type="RefSeq" id="XP_014550299.1">
    <property type="nucleotide sequence ID" value="XM_014694813.1"/>
</dbReference>
<organism evidence="2 3">
    <name type="scientific">Bipolaris victoriae (strain FI3)</name>
    <name type="common">Victoria blight of oats agent</name>
    <name type="synonym">Cochliobolus victoriae</name>
    <dbReference type="NCBI Taxonomy" id="930091"/>
    <lineage>
        <taxon>Eukaryota</taxon>
        <taxon>Fungi</taxon>
        <taxon>Dikarya</taxon>
        <taxon>Ascomycota</taxon>
        <taxon>Pezizomycotina</taxon>
        <taxon>Dothideomycetes</taxon>
        <taxon>Pleosporomycetidae</taxon>
        <taxon>Pleosporales</taxon>
        <taxon>Pleosporineae</taxon>
        <taxon>Pleosporaceae</taxon>
        <taxon>Bipolaris</taxon>
    </lineage>
</organism>
<dbReference type="HOGENOM" id="CLU_959719_0_0_1"/>
<evidence type="ECO:0000313" key="3">
    <source>
        <dbReference type="Proteomes" id="UP000054337"/>
    </source>
</evidence>
<evidence type="ECO:0000256" key="1">
    <source>
        <dbReference type="SAM" id="Phobius"/>
    </source>
</evidence>
<sequence>MLSPLVDLPSRLERARVEHSEEIAVGATGFQPAMHEVLQKPSLLEPSNLPKDSIFTYFQEETEKKDGASCVFLLWGSEHSESFKTWAVDVLITDVEDEYDIFKSLKKKLKPVTFWLICRPSKRFLAFVEPLDLDSLHKSYSEQQGEAMKAIELIIDFDSTAFPHDCYRDSSGEYHHSNSDCLTNSSKLSGVLTFNDFRPQNRYLELGGLYVETAWCPRKCLYAFLGILFSVLTGGKLFWGSWEVIFGAGSFIVALPMLVLTVLSCYDV</sequence>